<feature type="compositionally biased region" description="Basic and acidic residues" evidence="13">
    <location>
        <begin position="849"/>
        <end position="861"/>
    </location>
</feature>
<dbReference type="PROSITE" id="PS52039">
    <property type="entry name" value="TOPO_IA_2"/>
    <property type="match status" value="1"/>
</dbReference>
<evidence type="ECO:0000256" key="1">
    <source>
        <dbReference type="ARBA" id="ARBA00000213"/>
    </source>
</evidence>
<keyword evidence="8" id="KW-0413">Isomerase</keyword>
<evidence type="ECO:0000256" key="8">
    <source>
        <dbReference type="ARBA" id="ARBA00023235"/>
    </source>
</evidence>
<comment type="catalytic activity">
    <reaction evidence="1">
        <text>ATP-independent breakage of single-stranded DNA, followed by passage and rejoining.</text>
        <dbReference type="EC" id="5.6.2.1"/>
    </reaction>
</comment>
<dbReference type="InterPro" id="IPR013497">
    <property type="entry name" value="Topo_IA_cen"/>
</dbReference>
<dbReference type="GO" id="GO:0043597">
    <property type="term" value="C:cytoplasmic replication fork"/>
    <property type="evidence" value="ECO:0007669"/>
    <property type="project" value="TreeGrafter"/>
</dbReference>
<comment type="caution">
    <text evidence="16">The sequence shown here is derived from an EMBL/GenBank/DDBJ whole genome shotgun (WGS) entry which is preliminary data.</text>
</comment>
<dbReference type="NCBIfam" id="TIGR01056">
    <property type="entry name" value="topB"/>
    <property type="match status" value="1"/>
</dbReference>
<dbReference type="InterPro" id="IPR034144">
    <property type="entry name" value="TOPRIM_TopoIII"/>
</dbReference>
<dbReference type="NCBIfam" id="NF005829">
    <property type="entry name" value="PRK07726.1"/>
    <property type="match status" value="1"/>
</dbReference>
<dbReference type="GO" id="GO:0006310">
    <property type="term" value="P:DNA recombination"/>
    <property type="evidence" value="ECO:0007669"/>
    <property type="project" value="TreeGrafter"/>
</dbReference>
<dbReference type="InterPro" id="IPR023405">
    <property type="entry name" value="Topo_IA_core_domain"/>
</dbReference>
<dbReference type="Pfam" id="PF01131">
    <property type="entry name" value="Topoisom_bac"/>
    <property type="match status" value="1"/>
</dbReference>
<dbReference type="EMBL" id="BMXI01000002">
    <property type="protein sequence ID" value="GHC43817.1"/>
    <property type="molecule type" value="Genomic_DNA"/>
</dbReference>
<evidence type="ECO:0000313" key="17">
    <source>
        <dbReference type="Proteomes" id="UP000644507"/>
    </source>
</evidence>
<evidence type="ECO:0000256" key="13">
    <source>
        <dbReference type="SAM" id="MobiDB-lite"/>
    </source>
</evidence>
<dbReference type="PANTHER" id="PTHR11390">
    <property type="entry name" value="PROKARYOTIC DNA TOPOISOMERASE"/>
    <property type="match status" value="1"/>
</dbReference>
<dbReference type="RefSeq" id="WP_189567269.1">
    <property type="nucleotide sequence ID" value="NZ_BMXI01000002.1"/>
</dbReference>
<dbReference type="Gene3D" id="1.10.460.10">
    <property type="entry name" value="Topoisomerase I, domain 2"/>
    <property type="match status" value="1"/>
</dbReference>
<comment type="similarity">
    <text evidence="2">Belongs to the type IA topoisomerase family.</text>
</comment>
<evidence type="ECO:0000256" key="5">
    <source>
        <dbReference type="ARBA" id="ARBA00022842"/>
    </source>
</evidence>
<protein>
    <recommendedName>
        <fullName evidence="3">DNA topoisomerase</fullName>
        <ecNumber evidence="3">5.6.2.1</ecNumber>
    </recommendedName>
    <alternativeName>
        <fullName evidence="12">Omega-protein</fullName>
    </alternativeName>
    <alternativeName>
        <fullName evidence="11">Relaxing enzyme</fullName>
    </alternativeName>
    <alternativeName>
        <fullName evidence="9">Swivelase</fullName>
    </alternativeName>
    <alternativeName>
        <fullName evidence="10">Untwisting enzyme</fullName>
    </alternativeName>
</protein>
<evidence type="ECO:0000256" key="7">
    <source>
        <dbReference type="ARBA" id="ARBA00023125"/>
    </source>
</evidence>
<dbReference type="InterPro" id="IPR006171">
    <property type="entry name" value="TOPRIM_dom"/>
</dbReference>
<dbReference type="CDD" id="cd00186">
    <property type="entry name" value="TOP1Ac"/>
    <property type="match status" value="1"/>
</dbReference>
<dbReference type="InterPro" id="IPR005738">
    <property type="entry name" value="TopoIII"/>
</dbReference>
<feature type="domain" description="Topo IA-type catalytic" evidence="15">
    <location>
        <begin position="162"/>
        <end position="620"/>
    </location>
</feature>
<dbReference type="Gene3D" id="3.40.50.140">
    <property type="match status" value="1"/>
</dbReference>
<evidence type="ECO:0000256" key="6">
    <source>
        <dbReference type="ARBA" id="ARBA00023029"/>
    </source>
</evidence>
<dbReference type="Gene3D" id="2.70.20.10">
    <property type="entry name" value="Topoisomerase I, domain 3"/>
    <property type="match status" value="1"/>
</dbReference>
<dbReference type="GO" id="GO:0046872">
    <property type="term" value="F:metal ion binding"/>
    <property type="evidence" value="ECO:0007669"/>
    <property type="project" value="UniProtKB-KW"/>
</dbReference>
<reference evidence="16" key="1">
    <citation type="journal article" date="2014" name="Int. J. Syst. Evol. Microbiol.">
        <title>Complete genome sequence of Corynebacterium casei LMG S-19264T (=DSM 44701T), isolated from a smear-ripened cheese.</title>
        <authorList>
            <consortium name="US DOE Joint Genome Institute (JGI-PGF)"/>
            <person name="Walter F."/>
            <person name="Albersmeier A."/>
            <person name="Kalinowski J."/>
            <person name="Ruckert C."/>
        </authorList>
    </citation>
    <scope>NUCLEOTIDE SEQUENCE</scope>
    <source>
        <strain evidence="16">KCTC 12988</strain>
    </source>
</reference>
<dbReference type="InterPro" id="IPR013824">
    <property type="entry name" value="Topo_IA_cen_sub1"/>
</dbReference>
<proteinExistence type="inferred from homology"/>
<evidence type="ECO:0000259" key="14">
    <source>
        <dbReference type="PROSITE" id="PS50880"/>
    </source>
</evidence>
<evidence type="ECO:0000256" key="11">
    <source>
        <dbReference type="ARBA" id="ARBA00032235"/>
    </source>
</evidence>
<reference evidence="16" key="2">
    <citation type="submission" date="2020-09" db="EMBL/GenBank/DDBJ databases">
        <authorList>
            <person name="Sun Q."/>
            <person name="Kim S."/>
        </authorList>
    </citation>
    <scope>NUCLEOTIDE SEQUENCE</scope>
    <source>
        <strain evidence="16">KCTC 12988</strain>
    </source>
</reference>
<keyword evidence="5" id="KW-0460">Magnesium</keyword>
<dbReference type="InterPro" id="IPR025589">
    <property type="entry name" value="Toprim_C_rpt"/>
</dbReference>
<dbReference type="InterPro" id="IPR000380">
    <property type="entry name" value="Topo_IA"/>
</dbReference>
<keyword evidence="4" id="KW-0479">Metal-binding</keyword>
<dbReference type="Pfam" id="PF13342">
    <property type="entry name" value="Toprim_Crpt"/>
    <property type="match status" value="2"/>
</dbReference>
<evidence type="ECO:0000256" key="10">
    <source>
        <dbReference type="ARBA" id="ARBA00031985"/>
    </source>
</evidence>
<evidence type="ECO:0000256" key="9">
    <source>
        <dbReference type="ARBA" id="ARBA00030003"/>
    </source>
</evidence>
<dbReference type="Proteomes" id="UP000644507">
    <property type="component" value="Unassembled WGS sequence"/>
</dbReference>
<dbReference type="InterPro" id="IPR003602">
    <property type="entry name" value="Topo_IA_DNA-bd_dom"/>
</dbReference>
<evidence type="ECO:0000313" key="16">
    <source>
        <dbReference type="EMBL" id="GHC43817.1"/>
    </source>
</evidence>
<keyword evidence="17" id="KW-1185">Reference proteome</keyword>
<dbReference type="PROSITE" id="PS50880">
    <property type="entry name" value="TOPRIM"/>
    <property type="match status" value="1"/>
</dbReference>
<dbReference type="Pfam" id="PF01751">
    <property type="entry name" value="Toprim"/>
    <property type="match status" value="1"/>
</dbReference>
<dbReference type="CDD" id="cd03362">
    <property type="entry name" value="TOPRIM_TopoIA_TopoIII"/>
    <property type="match status" value="1"/>
</dbReference>
<dbReference type="SMART" id="SM00437">
    <property type="entry name" value="TOP1Ac"/>
    <property type="match status" value="1"/>
</dbReference>
<evidence type="ECO:0000256" key="4">
    <source>
        <dbReference type="ARBA" id="ARBA00022723"/>
    </source>
</evidence>
<evidence type="ECO:0000256" key="3">
    <source>
        <dbReference type="ARBA" id="ARBA00012891"/>
    </source>
</evidence>
<dbReference type="InterPro" id="IPR003601">
    <property type="entry name" value="Topo_IA_2"/>
</dbReference>
<organism evidence="16 17">
    <name type="scientific">Roseibacillus persicicus</name>
    <dbReference type="NCBI Taxonomy" id="454148"/>
    <lineage>
        <taxon>Bacteria</taxon>
        <taxon>Pseudomonadati</taxon>
        <taxon>Verrucomicrobiota</taxon>
        <taxon>Verrucomicrobiia</taxon>
        <taxon>Verrucomicrobiales</taxon>
        <taxon>Verrucomicrobiaceae</taxon>
        <taxon>Roseibacillus</taxon>
    </lineage>
</organism>
<dbReference type="PROSITE" id="PS00396">
    <property type="entry name" value="TOPO_IA_1"/>
    <property type="match status" value="1"/>
</dbReference>
<evidence type="ECO:0000259" key="15">
    <source>
        <dbReference type="PROSITE" id="PS52039"/>
    </source>
</evidence>
<dbReference type="SMART" id="SM00493">
    <property type="entry name" value="TOPRIM"/>
    <property type="match status" value="1"/>
</dbReference>
<keyword evidence="6" id="KW-0799">Topoisomerase</keyword>
<feature type="region of interest" description="Disordered" evidence="13">
    <location>
        <begin position="835"/>
        <end position="861"/>
    </location>
</feature>
<dbReference type="PANTHER" id="PTHR11390:SF21">
    <property type="entry name" value="DNA TOPOISOMERASE 3-ALPHA"/>
    <property type="match status" value="1"/>
</dbReference>
<name>A0A918TFH0_9BACT</name>
<dbReference type="GO" id="GO:0006281">
    <property type="term" value="P:DNA repair"/>
    <property type="evidence" value="ECO:0007669"/>
    <property type="project" value="TreeGrafter"/>
</dbReference>
<dbReference type="GO" id="GO:0006265">
    <property type="term" value="P:DNA topological change"/>
    <property type="evidence" value="ECO:0007669"/>
    <property type="project" value="InterPro"/>
</dbReference>
<dbReference type="InterPro" id="IPR013825">
    <property type="entry name" value="Topo_IA_cen_sub2"/>
</dbReference>
<dbReference type="PRINTS" id="PR00417">
    <property type="entry name" value="PRTPISMRASEI"/>
</dbReference>
<dbReference type="InterPro" id="IPR023406">
    <property type="entry name" value="Topo_IA_AS"/>
</dbReference>
<gene>
    <name evidence="16" type="primary">topB</name>
    <name evidence="16" type="ORF">GCM10007100_06250</name>
</gene>
<accession>A0A918TFH0</accession>
<dbReference type="SMART" id="SM00436">
    <property type="entry name" value="TOP1Bc"/>
    <property type="match status" value="1"/>
</dbReference>
<dbReference type="Gene3D" id="1.10.290.10">
    <property type="entry name" value="Topoisomerase I, domain 4"/>
    <property type="match status" value="1"/>
</dbReference>
<dbReference type="AlphaFoldDB" id="A0A918TFH0"/>
<evidence type="ECO:0000256" key="12">
    <source>
        <dbReference type="ARBA" id="ARBA00032877"/>
    </source>
</evidence>
<sequence length="861" mass="97517">MAKTLIIAEKPSVATDLSRALAPKLGKFEKKGKTRDSQYFVNEHAAITSAVGHLVELKMPTGPNGKNLPWKFDVLPAIPSTFELQPIEQSEARLKHILGLAKKKEYDLIINACDAGREGELIFQYIMDIGKIDKPVKRLWMQSMTTKSIQEAWDKLRDGKEMENLRDAAKCRSESDWLVGLNSTRALTCFRSRHGGFNITAAGRVQTPTLAILAKREREIQAFVSEPYNEVHATFDVKAGQYDGKWIDLNFQKSESQPHGRAERIWKQEDADAIIARCTGQTGSVSEETKPQKQIAPQLYDLTTLQREASSRFGFSARRTLQLAQALYERHKMLTYPRTDSRYLPEDYLPNVQTTVEDIKKSSHPLSQWADDALKKNLIRFDKRVFNNAKVSDHFAIIPTGRVVKLSDEEAKLYDLVTKRFLAVFYPHAVFEVTKRLTTITTPGATDTFRTDGKVLVELGWLAVYGRSLGVAAGKDELVPVEQDEAAKVSEIHREDKQTNPPARYSEATLLSAMEGAGKLLDDDELREAMSERGLGTPATRANIIEGLIRQKYVAREARELYASGKGLRLIDLLEEMKIDPLISPSMTGDWEAKLRQMEQGQLSRDVFMKEIVDFTEDVVGRARKHMDAMVNRSFPDLDCTCPNCGAESLRTTDATYECRNPECKFKISKYIAGKELTPDQAKTLFTSKFLEEQDGFMSRFNKPFSAALELKQDVSKTGKLGKWKTGFVFPGDEEINIEDLTDDQVVGTIEHEGDTHKIYETEKAYILPTYKTDKNPDGIRVSRRLLSHEITREEALTILKGEKTAKIDDFVSNRTKRKFAAFLLYDFKEERPTFEFPPRKFGKKGAKKTAEKKEETKDAE</sequence>
<dbReference type="EC" id="5.6.2.1" evidence="3"/>
<dbReference type="SUPFAM" id="SSF56712">
    <property type="entry name" value="Prokaryotic type I DNA topoisomerase"/>
    <property type="match status" value="1"/>
</dbReference>
<feature type="domain" description="Toprim" evidence="14">
    <location>
        <begin position="3"/>
        <end position="145"/>
    </location>
</feature>
<dbReference type="InterPro" id="IPR013826">
    <property type="entry name" value="Topo_IA_cen_sub3"/>
</dbReference>
<evidence type="ECO:0000256" key="2">
    <source>
        <dbReference type="ARBA" id="ARBA00009446"/>
    </source>
</evidence>
<dbReference type="GO" id="GO:0003917">
    <property type="term" value="F:DNA topoisomerase type I (single strand cut, ATP-independent) activity"/>
    <property type="evidence" value="ECO:0007669"/>
    <property type="project" value="UniProtKB-EC"/>
</dbReference>
<keyword evidence="7" id="KW-0238">DNA-binding</keyword>
<dbReference type="GO" id="GO:0003677">
    <property type="term" value="F:DNA binding"/>
    <property type="evidence" value="ECO:0007669"/>
    <property type="project" value="UniProtKB-KW"/>
</dbReference>